<dbReference type="EMBL" id="CP003600">
    <property type="protein sequence ID" value="AFY92552.1"/>
    <property type="molecule type" value="Genomic_DNA"/>
</dbReference>
<protein>
    <submittedName>
        <fullName evidence="1">Uncharacterized protein</fullName>
    </submittedName>
</protein>
<gene>
    <name evidence="1" type="ORF">Cha6605_1373</name>
</gene>
<accession>K9UBR5</accession>
<dbReference type="STRING" id="1173020.Cha6605_1373"/>
<reference evidence="1 2" key="1">
    <citation type="submission" date="2012-05" db="EMBL/GenBank/DDBJ databases">
        <title>Finished chromosome of genome of Chamaesiphon sp. PCC 6605.</title>
        <authorList>
            <consortium name="US DOE Joint Genome Institute"/>
            <person name="Gugger M."/>
            <person name="Coursin T."/>
            <person name="Rippka R."/>
            <person name="Tandeau De Marsac N."/>
            <person name="Huntemann M."/>
            <person name="Wei C.-L."/>
            <person name="Han J."/>
            <person name="Detter J.C."/>
            <person name="Han C."/>
            <person name="Tapia R."/>
            <person name="Chen A."/>
            <person name="Kyrpides N."/>
            <person name="Mavromatis K."/>
            <person name="Markowitz V."/>
            <person name="Szeto E."/>
            <person name="Ivanova N."/>
            <person name="Pagani I."/>
            <person name="Pati A."/>
            <person name="Goodwin L."/>
            <person name="Nordberg H.P."/>
            <person name="Cantor M.N."/>
            <person name="Hua S.X."/>
            <person name="Woyke T."/>
            <person name="Kerfeld C.A."/>
        </authorList>
    </citation>
    <scope>NUCLEOTIDE SEQUENCE [LARGE SCALE GENOMIC DNA]</scope>
    <source>
        <strain evidence="2">ATCC 27169 / PCC 6605</strain>
    </source>
</reference>
<dbReference type="HOGENOM" id="CLU_3267580_0_0_3"/>
<name>K9UBR5_CHAP6</name>
<dbReference type="RefSeq" id="WP_015158736.1">
    <property type="nucleotide sequence ID" value="NC_019697.1"/>
</dbReference>
<evidence type="ECO:0000313" key="2">
    <source>
        <dbReference type="Proteomes" id="UP000010366"/>
    </source>
</evidence>
<organism evidence="1 2">
    <name type="scientific">Chamaesiphon minutus (strain ATCC 27169 / PCC 6605)</name>
    <dbReference type="NCBI Taxonomy" id="1173020"/>
    <lineage>
        <taxon>Bacteria</taxon>
        <taxon>Bacillati</taxon>
        <taxon>Cyanobacteriota</taxon>
        <taxon>Cyanophyceae</taxon>
        <taxon>Gomontiellales</taxon>
        <taxon>Chamaesiphonaceae</taxon>
        <taxon>Chamaesiphon</taxon>
    </lineage>
</organism>
<evidence type="ECO:0000313" key="1">
    <source>
        <dbReference type="EMBL" id="AFY92552.1"/>
    </source>
</evidence>
<dbReference type="KEGG" id="cmp:Cha6605_1373"/>
<dbReference type="Proteomes" id="UP000010366">
    <property type="component" value="Chromosome"/>
</dbReference>
<keyword evidence="2" id="KW-1185">Reference proteome</keyword>
<sequence>MFDRLTSAYRYFICLRSSEFESRQFSVIEAILEIYFEFFA</sequence>
<dbReference type="AlphaFoldDB" id="K9UBR5"/>
<proteinExistence type="predicted"/>